<evidence type="ECO:0000256" key="2">
    <source>
        <dbReference type="ARBA" id="ARBA00005120"/>
    </source>
</evidence>
<dbReference type="UniPathway" id="UPA00034">
    <property type="reaction ID" value="UER00017"/>
</dbReference>
<name>A0A3B1C338_9ZZZZ</name>
<dbReference type="SUPFAM" id="SSF51569">
    <property type="entry name" value="Aldolase"/>
    <property type="match status" value="1"/>
</dbReference>
<dbReference type="InterPro" id="IPR005263">
    <property type="entry name" value="DapA"/>
</dbReference>
<dbReference type="InterPro" id="IPR013785">
    <property type="entry name" value="Aldolase_TIM"/>
</dbReference>
<sequence length="291" mass="30970">MFFKGSIVAIVTPFKDGQVDDKALTDLINWQIEEGSSGIVPCGSTGESATLTHDEHARVINLCVEVVNGRVSVIAGSGSNSTAEAIELTKVAAKAGADAALLLSPYYNKPTQEGIYQHYWAIADSVDIPQFIYNVPGRTASEVSSTTMARLSEHPNIAGLKEAGGDLAKTADTMVMCGPDFTVLSGDDALTFPMMALGAKGVISVTANVAPDLIAALVSASEAGDMAEARRLHFKTRELTNAMFYETNPIPVKTALSAMGRIEEEFRLPLCAMSQINKEKLQSILNRMGLV</sequence>
<dbReference type="PANTHER" id="PTHR12128">
    <property type="entry name" value="DIHYDRODIPICOLINATE SYNTHASE"/>
    <property type="match status" value="1"/>
</dbReference>
<reference evidence="11" key="1">
    <citation type="submission" date="2018-06" db="EMBL/GenBank/DDBJ databases">
        <authorList>
            <person name="Zhirakovskaya E."/>
        </authorList>
    </citation>
    <scope>NUCLEOTIDE SEQUENCE</scope>
</reference>
<comment type="catalytic activity">
    <reaction evidence="10">
        <text>L-aspartate 4-semialdehyde + pyruvate = (2S,4S)-4-hydroxy-2,3,4,5-tetrahydrodipicolinate + H2O + H(+)</text>
        <dbReference type="Rhea" id="RHEA:34171"/>
        <dbReference type="ChEBI" id="CHEBI:15361"/>
        <dbReference type="ChEBI" id="CHEBI:15377"/>
        <dbReference type="ChEBI" id="CHEBI:15378"/>
        <dbReference type="ChEBI" id="CHEBI:67139"/>
        <dbReference type="ChEBI" id="CHEBI:537519"/>
        <dbReference type="EC" id="4.3.3.7"/>
    </reaction>
</comment>
<keyword evidence="5" id="KW-0028">Amino-acid biosynthesis</keyword>
<dbReference type="InterPro" id="IPR002220">
    <property type="entry name" value="DapA-like"/>
</dbReference>
<evidence type="ECO:0000256" key="1">
    <source>
        <dbReference type="ARBA" id="ARBA00003294"/>
    </source>
</evidence>
<dbReference type="GO" id="GO:0008840">
    <property type="term" value="F:4-hydroxy-tetrahydrodipicolinate synthase activity"/>
    <property type="evidence" value="ECO:0007669"/>
    <property type="project" value="UniProtKB-EC"/>
</dbReference>
<comment type="function">
    <text evidence="1">Catalyzes the condensation of (S)-aspartate-beta-semialdehyde [(S)-ASA] and pyruvate to 4-hydroxy-tetrahydrodipicolinate (HTPA).</text>
</comment>
<keyword evidence="7" id="KW-0457">Lysine biosynthesis</keyword>
<keyword evidence="4" id="KW-0963">Cytoplasm</keyword>
<dbReference type="InterPro" id="IPR020625">
    <property type="entry name" value="Schiff_base-form_aldolases_AS"/>
</dbReference>
<dbReference type="EMBL" id="UOGA01000275">
    <property type="protein sequence ID" value="VAX24599.1"/>
    <property type="molecule type" value="Genomic_DNA"/>
</dbReference>
<dbReference type="NCBIfam" id="TIGR00674">
    <property type="entry name" value="dapA"/>
    <property type="match status" value="1"/>
</dbReference>
<protein>
    <recommendedName>
        <fullName evidence="3">4-hydroxy-tetrahydrodipicolinate synthase</fullName>
        <ecNumber evidence="3">4.3.3.7</ecNumber>
    </recommendedName>
</protein>
<dbReference type="AlphaFoldDB" id="A0A3B1C338"/>
<dbReference type="EC" id="4.3.3.7" evidence="3"/>
<proteinExistence type="inferred from homology"/>
<evidence type="ECO:0000256" key="7">
    <source>
        <dbReference type="ARBA" id="ARBA00023154"/>
    </source>
</evidence>
<dbReference type="Gene3D" id="3.20.20.70">
    <property type="entry name" value="Aldolase class I"/>
    <property type="match status" value="1"/>
</dbReference>
<evidence type="ECO:0000256" key="8">
    <source>
        <dbReference type="ARBA" id="ARBA00023239"/>
    </source>
</evidence>
<dbReference type="PROSITE" id="PS00665">
    <property type="entry name" value="DHDPS_1"/>
    <property type="match status" value="1"/>
</dbReference>
<keyword evidence="9" id="KW-0704">Schiff base</keyword>
<dbReference type="PIRSF" id="PIRSF001365">
    <property type="entry name" value="DHDPS"/>
    <property type="match status" value="1"/>
</dbReference>
<evidence type="ECO:0000256" key="4">
    <source>
        <dbReference type="ARBA" id="ARBA00022490"/>
    </source>
</evidence>
<keyword evidence="6" id="KW-0220">Diaminopimelate biosynthesis</keyword>
<evidence type="ECO:0000256" key="6">
    <source>
        <dbReference type="ARBA" id="ARBA00022915"/>
    </source>
</evidence>
<evidence type="ECO:0000256" key="10">
    <source>
        <dbReference type="ARBA" id="ARBA00047836"/>
    </source>
</evidence>
<dbReference type="PRINTS" id="PR00146">
    <property type="entry name" value="DHPICSNTHASE"/>
</dbReference>
<gene>
    <name evidence="11" type="ORF">MNBD_NITROSPINAE04-717</name>
</gene>
<dbReference type="SMART" id="SM01130">
    <property type="entry name" value="DHDPS"/>
    <property type="match status" value="1"/>
</dbReference>
<dbReference type="PROSITE" id="PS00666">
    <property type="entry name" value="DHDPS_2"/>
    <property type="match status" value="1"/>
</dbReference>
<dbReference type="Pfam" id="PF00701">
    <property type="entry name" value="DHDPS"/>
    <property type="match status" value="1"/>
</dbReference>
<evidence type="ECO:0000313" key="11">
    <source>
        <dbReference type="EMBL" id="VAX24599.1"/>
    </source>
</evidence>
<keyword evidence="8 11" id="KW-0456">Lyase</keyword>
<accession>A0A3B1C338</accession>
<organism evidence="11">
    <name type="scientific">hydrothermal vent metagenome</name>
    <dbReference type="NCBI Taxonomy" id="652676"/>
    <lineage>
        <taxon>unclassified sequences</taxon>
        <taxon>metagenomes</taxon>
        <taxon>ecological metagenomes</taxon>
    </lineage>
</organism>
<evidence type="ECO:0000256" key="3">
    <source>
        <dbReference type="ARBA" id="ARBA00012086"/>
    </source>
</evidence>
<evidence type="ECO:0000256" key="9">
    <source>
        <dbReference type="ARBA" id="ARBA00023270"/>
    </source>
</evidence>
<dbReference type="PANTHER" id="PTHR12128:SF66">
    <property type="entry name" value="4-HYDROXY-2-OXOGLUTARATE ALDOLASE, MITOCHONDRIAL"/>
    <property type="match status" value="1"/>
</dbReference>
<dbReference type="CDD" id="cd00950">
    <property type="entry name" value="DHDPS"/>
    <property type="match status" value="1"/>
</dbReference>
<dbReference type="InterPro" id="IPR020624">
    <property type="entry name" value="Schiff_base-form_aldolases_CS"/>
</dbReference>
<comment type="pathway">
    <text evidence="2">Amino-acid biosynthesis; L-lysine biosynthesis via DAP pathway; (S)-tetrahydrodipicolinate from L-aspartate: step 3/4.</text>
</comment>
<evidence type="ECO:0000256" key="5">
    <source>
        <dbReference type="ARBA" id="ARBA00022605"/>
    </source>
</evidence>
<dbReference type="GO" id="GO:0019877">
    <property type="term" value="P:diaminopimelate biosynthetic process"/>
    <property type="evidence" value="ECO:0007669"/>
    <property type="project" value="UniProtKB-KW"/>
</dbReference>
<dbReference type="GO" id="GO:0005829">
    <property type="term" value="C:cytosol"/>
    <property type="evidence" value="ECO:0007669"/>
    <property type="project" value="TreeGrafter"/>
</dbReference>
<dbReference type="HAMAP" id="MF_00418">
    <property type="entry name" value="DapA"/>
    <property type="match status" value="1"/>
</dbReference>
<dbReference type="GO" id="GO:0009089">
    <property type="term" value="P:lysine biosynthetic process via diaminopimelate"/>
    <property type="evidence" value="ECO:0007669"/>
    <property type="project" value="UniProtKB-UniPathway"/>
</dbReference>